<feature type="chain" id="PRO_5038922284" evidence="1">
    <location>
        <begin position="19"/>
        <end position="108"/>
    </location>
</feature>
<sequence length="108" mass="10172">MKTARLALAALDSSGLVAGIGGTGYAADPAGAESARVAAKAASQGGGSSRADGTGVGYDCDNYGTLVSASRNAAPRLANTGSPMAVDGGVTGMLLAGGVALVAARKCG</sequence>
<organism evidence="2 3">
    <name type="scientific">Schaalia georgiae F0490</name>
    <dbReference type="NCBI Taxonomy" id="1125717"/>
    <lineage>
        <taxon>Bacteria</taxon>
        <taxon>Bacillati</taxon>
        <taxon>Actinomycetota</taxon>
        <taxon>Actinomycetes</taxon>
        <taxon>Actinomycetales</taxon>
        <taxon>Actinomycetaceae</taxon>
        <taxon>Schaalia</taxon>
    </lineage>
</organism>
<keyword evidence="3" id="KW-1185">Reference proteome</keyword>
<protein>
    <submittedName>
        <fullName evidence="2">Uncharacterized protein</fullName>
    </submittedName>
</protein>
<dbReference type="EMBL" id="AKFS01000053">
    <property type="protein sequence ID" value="EJF48048.1"/>
    <property type="molecule type" value="Genomic_DNA"/>
</dbReference>
<feature type="signal peptide" evidence="1">
    <location>
        <begin position="1"/>
        <end position="18"/>
    </location>
</feature>
<evidence type="ECO:0000313" key="2">
    <source>
        <dbReference type="EMBL" id="EJF48048.1"/>
    </source>
</evidence>
<gene>
    <name evidence="2" type="ORF">HMPREF1317_0395</name>
</gene>
<accession>J1HQY9</accession>
<dbReference type="AlphaFoldDB" id="J1HQY9"/>
<keyword evidence="1" id="KW-0732">Signal</keyword>
<dbReference type="RefSeq" id="WP_005868046.1">
    <property type="nucleotide sequence ID" value="NZ_AKFS01000053.1"/>
</dbReference>
<comment type="caution">
    <text evidence="2">The sequence shown here is derived from an EMBL/GenBank/DDBJ whole genome shotgun (WGS) entry which is preliminary data.</text>
</comment>
<dbReference type="Proteomes" id="UP000004578">
    <property type="component" value="Unassembled WGS sequence"/>
</dbReference>
<evidence type="ECO:0000313" key="3">
    <source>
        <dbReference type="Proteomes" id="UP000004578"/>
    </source>
</evidence>
<evidence type="ECO:0000256" key="1">
    <source>
        <dbReference type="SAM" id="SignalP"/>
    </source>
</evidence>
<name>J1HQY9_9ACTO</name>
<proteinExistence type="predicted"/>
<reference evidence="2 3" key="1">
    <citation type="submission" date="2012-05" db="EMBL/GenBank/DDBJ databases">
        <authorList>
            <person name="Harkins D.M."/>
            <person name="Madupu R."/>
            <person name="Durkin A.S."/>
            <person name="Torralba M."/>
            <person name="Methe B."/>
            <person name="Sutton G.G."/>
            <person name="Nelson K.E."/>
        </authorList>
    </citation>
    <scope>NUCLEOTIDE SEQUENCE [LARGE SCALE GENOMIC DNA]</scope>
    <source>
        <strain evidence="2 3">F0490</strain>
    </source>
</reference>